<comment type="caution">
    <text evidence="1">The sequence shown here is derived from an EMBL/GenBank/DDBJ whole genome shotgun (WGS) entry which is preliminary data.</text>
</comment>
<evidence type="ECO:0000313" key="1">
    <source>
        <dbReference type="EMBL" id="KAF7407439.1"/>
    </source>
</evidence>
<proteinExistence type="predicted"/>
<dbReference type="EMBL" id="JACSEA010000002">
    <property type="protein sequence ID" value="KAF7407439.1"/>
    <property type="molecule type" value="Genomic_DNA"/>
</dbReference>
<evidence type="ECO:0000313" key="2">
    <source>
        <dbReference type="Proteomes" id="UP000614350"/>
    </source>
</evidence>
<name>A0A834KGA1_VESVU</name>
<dbReference type="Proteomes" id="UP000614350">
    <property type="component" value="Unassembled WGS sequence"/>
</dbReference>
<sequence>MGIVKTVSESILEETVVPSEEANHSLQGHTVRSEHWKIDKRTSKSFRKDYTELERKQLEDYKQALYSGSRVLKSKRSF</sequence>
<dbReference type="AlphaFoldDB" id="A0A834KGA1"/>
<protein>
    <submittedName>
        <fullName evidence="1">Uncharacterized protein</fullName>
    </submittedName>
</protein>
<accession>A0A834KGA1</accession>
<reference evidence="1" key="1">
    <citation type="journal article" date="2020" name="G3 (Bethesda)">
        <title>High-Quality Assemblies for Three Invasive Social Wasps from the &lt;i&gt;Vespula&lt;/i&gt; Genus.</title>
        <authorList>
            <person name="Harrop T.W.R."/>
            <person name="Guhlin J."/>
            <person name="McLaughlin G.M."/>
            <person name="Permina E."/>
            <person name="Stockwell P."/>
            <person name="Gilligan J."/>
            <person name="Le Lec M.F."/>
            <person name="Gruber M.A.M."/>
            <person name="Quinn O."/>
            <person name="Lovegrove M."/>
            <person name="Duncan E.J."/>
            <person name="Remnant E.J."/>
            <person name="Van Eeckhoven J."/>
            <person name="Graham B."/>
            <person name="Knapp R.A."/>
            <person name="Langford K.W."/>
            <person name="Kronenberg Z."/>
            <person name="Press M.O."/>
            <person name="Eacker S.M."/>
            <person name="Wilson-Rankin E.E."/>
            <person name="Purcell J."/>
            <person name="Lester P.J."/>
            <person name="Dearden P.K."/>
        </authorList>
    </citation>
    <scope>NUCLEOTIDE SEQUENCE</scope>
    <source>
        <strain evidence="1">Marl-1</strain>
    </source>
</reference>
<organism evidence="1 2">
    <name type="scientific">Vespula vulgaris</name>
    <name type="common">Yellow jacket</name>
    <name type="synonym">Wasp</name>
    <dbReference type="NCBI Taxonomy" id="7454"/>
    <lineage>
        <taxon>Eukaryota</taxon>
        <taxon>Metazoa</taxon>
        <taxon>Ecdysozoa</taxon>
        <taxon>Arthropoda</taxon>
        <taxon>Hexapoda</taxon>
        <taxon>Insecta</taxon>
        <taxon>Pterygota</taxon>
        <taxon>Neoptera</taxon>
        <taxon>Endopterygota</taxon>
        <taxon>Hymenoptera</taxon>
        <taxon>Apocrita</taxon>
        <taxon>Aculeata</taxon>
        <taxon>Vespoidea</taxon>
        <taxon>Vespidae</taxon>
        <taxon>Vespinae</taxon>
        <taxon>Vespula</taxon>
    </lineage>
</organism>
<keyword evidence="2" id="KW-1185">Reference proteome</keyword>
<gene>
    <name evidence="1" type="ORF">HZH66_001976</name>
</gene>